<comment type="similarity">
    <text evidence="2">Belongs to the membrane-bound acyltransferase family. Sterol o-acyltransferase subfamily.</text>
</comment>
<protein>
    <submittedName>
        <fullName evidence="10">O-acyltransferase</fullName>
    </submittedName>
</protein>
<evidence type="ECO:0000256" key="4">
    <source>
        <dbReference type="ARBA" id="ARBA00022692"/>
    </source>
</evidence>
<feature type="transmembrane region" description="Helical" evidence="9">
    <location>
        <begin position="65"/>
        <end position="87"/>
    </location>
</feature>
<evidence type="ECO:0000256" key="1">
    <source>
        <dbReference type="ARBA" id="ARBA00004477"/>
    </source>
</evidence>
<keyword evidence="8 10" id="KW-0012">Acyltransferase</keyword>
<feature type="transmembrane region" description="Helical" evidence="9">
    <location>
        <begin position="112"/>
        <end position="134"/>
    </location>
</feature>
<dbReference type="Proteomes" id="UP000037510">
    <property type="component" value="Unassembled WGS sequence"/>
</dbReference>
<keyword evidence="11" id="KW-1185">Reference proteome</keyword>
<dbReference type="InterPro" id="IPR004299">
    <property type="entry name" value="MBOAT_fam"/>
</dbReference>
<dbReference type="STRING" id="104452.A0A0L7L5G1"/>
<feature type="transmembrane region" description="Helical" evidence="9">
    <location>
        <begin position="290"/>
        <end position="310"/>
    </location>
</feature>
<comment type="caution">
    <text evidence="10">The sequence shown here is derived from an EMBL/GenBank/DDBJ whole genome shotgun (WGS) entry which is preliminary data.</text>
</comment>
<feature type="transmembrane region" description="Helical" evidence="9">
    <location>
        <begin position="212"/>
        <end position="230"/>
    </location>
</feature>
<evidence type="ECO:0000256" key="5">
    <source>
        <dbReference type="ARBA" id="ARBA00022824"/>
    </source>
</evidence>
<dbReference type="GO" id="GO:0005789">
    <property type="term" value="C:endoplasmic reticulum membrane"/>
    <property type="evidence" value="ECO:0007669"/>
    <property type="project" value="UniProtKB-SubCell"/>
</dbReference>
<dbReference type="PANTHER" id="PTHR10408">
    <property type="entry name" value="STEROL O-ACYLTRANSFERASE"/>
    <property type="match status" value="1"/>
</dbReference>
<reference evidence="10 11" key="1">
    <citation type="journal article" date="2015" name="Genome Biol. Evol.">
        <title>The genome of winter moth (Operophtera brumata) provides a genomic perspective on sexual dimorphism and phenology.</title>
        <authorList>
            <person name="Derks M.F."/>
            <person name="Smit S."/>
            <person name="Salis L."/>
            <person name="Schijlen E."/>
            <person name="Bossers A."/>
            <person name="Mateman C."/>
            <person name="Pijl A.S."/>
            <person name="de Ridder D."/>
            <person name="Groenen M.A."/>
            <person name="Visser M.E."/>
            <person name="Megens H.J."/>
        </authorList>
    </citation>
    <scope>NUCLEOTIDE SEQUENCE [LARGE SCALE GENOMIC DNA]</scope>
    <source>
        <strain evidence="10">WM2013NL</strain>
        <tissue evidence="10">Head and thorax</tissue>
    </source>
</reference>
<proteinExistence type="inferred from homology"/>
<keyword evidence="6 9" id="KW-1133">Transmembrane helix</keyword>
<dbReference type="Pfam" id="PF03062">
    <property type="entry name" value="MBOAT"/>
    <property type="match status" value="1"/>
</dbReference>
<evidence type="ECO:0000256" key="7">
    <source>
        <dbReference type="ARBA" id="ARBA00023136"/>
    </source>
</evidence>
<dbReference type="PANTHER" id="PTHR10408:SF8">
    <property type="entry name" value="O-ACYLTRANSFERASE"/>
    <property type="match status" value="1"/>
</dbReference>
<keyword evidence="7 9" id="KW-0472">Membrane</keyword>
<keyword evidence="5" id="KW-0256">Endoplasmic reticulum</keyword>
<evidence type="ECO:0000313" key="10">
    <source>
        <dbReference type="EMBL" id="KOB70534.1"/>
    </source>
</evidence>
<comment type="subcellular location">
    <subcellularLocation>
        <location evidence="1">Endoplasmic reticulum membrane</location>
        <topology evidence="1">Multi-pass membrane protein</topology>
    </subcellularLocation>
</comment>
<gene>
    <name evidence="10" type="ORF">OBRU01_13485</name>
</gene>
<name>A0A0L7L5G1_OPEBR</name>
<organism evidence="10 11">
    <name type="scientific">Operophtera brumata</name>
    <name type="common">Winter moth</name>
    <name type="synonym">Phalaena brumata</name>
    <dbReference type="NCBI Taxonomy" id="104452"/>
    <lineage>
        <taxon>Eukaryota</taxon>
        <taxon>Metazoa</taxon>
        <taxon>Ecdysozoa</taxon>
        <taxon>Arthropoda</taxon>
        <taxon>Hexapoda</taxon>
        <taxon>Insecta</taxon>
        <taxon>Pterygota</taxon>
        <taxon>Neoptera</taxon>
        <taxon>Endopterygota</taxon>
        <taxon>Lepidoptera</taxon>
        <taxon>Glossata</taxon>
        <taxon>Ditrysia</taxon>
        <taxon>Geometroidea</taxon>
        <taxon>Geometridae</taxon>
        <taxon>Larentiinae</taxon>
        <taxon>Operophtera</taxon>
    </lineage>
</organism>
<dbReference type="EMBL" id="JTDY01002891">
    <property type="protein sequence ID" value="KOB70534.1"/>
    <property type="molecule type" value="Genomic_DNA"/>
</dbReference>
<feature type="transmembrane region" description="Helical" evidence="9">
    <location>
        <begin position="146"/>
        <end position="168"/>
    </location>
</feature>
<evidence type="ECO:0000256" key="9">
    <source>
        <dbReference type="SAM" id="Phobius"/>
    </source>
</evidence>
<evidence type="ECO:0000313" key="11">
    <source>
        <dbReference type="Proteomes" id="UP000037510"/>
    </source>
</evidence>
<accession>A0A0L7L5G1</accession>
<keyword evidence="4 9" id="KW-0812">Transmembrane</keyword>
<evidence type="ECO:0000256" key="6">
    <source>
        <dbReference type="ARBA" id="ARBA00022989"/>
    </source>
</evidence>
<evidence type="ECO:0000256" key="8">
    <source>
        <dbReference type="ARBA" id="ARBA00023315"/>
    </source>
</evidence>
<evidence type="ECO:0000256" key="2">
    <source>
        <dbReference type="ARBA" id="ARBA00009010"/>
    </source>
</evidence>
<keyword evidence="3 10" id="KW-0808">Transferase</keyword>
<evidence type="ECO:0000256" key="3">
    <source>
        <dbReference type="ARBA" id="ARBA00022679"/>
    </source>
</evidence>
<dbReference type="AlphaFoldDB" id="A0A0L7L5G1"/>
<dbReference type="GO" id="GO:0008203">
    <property type="term" value="P:cholesterol metabolic process"/>
    <property type="evidence" value="ECO:0007669"/>
    <property type="project" value="TreeGrafter"/>
</dbReference>
<sequence>MKFLPGYCSPLMILTEERYNIRKVWRSIIYGCVAKHEEEIIKDPEFVIRESPLTHLLKESAHIRAIYHIFIVILVVLLCDTVIYDFFETGKIHIGLPTVGYGFGDVTRGLKLWLYLFFVSVVFHPLLLIYGALGKVFGRNAGTRQLWQIVGVFALIATHGTLFALPVWDLGREHLALGSSVAVTCEMRSLPLPTFQHYMYFLFAPTLLTKQIRWGVVVSHFVEVAAIVFYNTFLWERFILPYWSDFGKETSVSTSFHFHIIFSSYFRLWNRVVHSWLRDHIYMPLAPRTGRAVSTFIVFFVSAVAHEVILALSFGFFYPVLLTQFGVFGLMMLPLTSTTGKLFPNALNMYALEFIPNGILRSQKLPTIRE</sequence>
<dbReference type="InterPro" id="IPR014371">
    <property type="entry name" value="Oat_ACAT_DAG_ARE"/>
</dbReference>
<dbReference type="GO" id="GO:0008374">
    <property type="term" value="F:O-acyltransferase activity"/>
    <property type="evidence" value="ECO:0007669"/>
    <property type="project" value="InterPro"/>
</dbReference>